<keyword evidence="6" id="KW-1185">Reference proteome</keyword>
<dbReference type="AlphaFoldDB" id="A0A369UUR5"/>
<dbReference type="InterPro" id="IPR050309">
    <property type="entry name" value="Type-B_Carboxylest/Lipase"/>
</dbReference>
<accession>A0A369UUR5</accession>
<dbReference type="Pfam" id="PF00135">
    <property type="entry name" value="COesterase"/>
    <property type="match status" value="2"/>
</dbReference>
<dbReference type="PANTHER" id="PTHR11559">
    <property type="entry name" value="CARBOXYLESTERASE"/>
    <property type="match status" value="1"/>
</dbReference>
<evidence type="ECO:0000256" key="3">
    <source>
        <dbReference type="RuleBase" id="RU361235"/>
    </source>
</evidence>
<dbReference type="InterPro" id="IPR029058">
    <property type="entry name" value="AB_hydrolase_fold"/>
</dbReference>
<comment type="similarity">
    <text evidence="1 3">Belongs to the type-B carboxylesterase/lipase family.</text>
</comment>
<evidence type="ECO:0000256" key="2">
    <source>
        <dbReference type="ARBA" id="ARBA00022801"/>
    </source>
</evidence>
<dbReference type="EC" id="3.1.1.-" evidence="3"/>
<dbReference type="Gene3D" id="3.40.50.1820">
    <property type="entry name" value="alpha/beta hydrolase"/>
    <property type="match status" value="1"/>
</dbReference>
<comment type="caution">
    <text evidence="5">The sequence shown here is derived from an EMBL/GenBank/DDBJ whole genome shotgun (WGS) entry which is preliminary data.</text>
</comment>
<feature type="domain" description="Carboxylesterase type B" evidence="4">
    <location>
        <begin position="361"/>
        <end position="466"/>
    </location>
</feature>
<keyword evidence="2 3" id="KW-0378">Hydrolase</keyword>
<protein>
    <recommendedName>
        <fullName evidence="3">Carboxylic ester hydrolase</fullName>
        <ecNumber evidence="3">3.1.1.-</ecNumber>
    </recommendedName>
</protein>
<dbReference type="OrthoDB" id="9775851at2"/>
<dbReference type="EMBL" id="QQAH01000007">
    <property type="protein sequence ID" value="RDD82089.1"/>
    <property type="molecule type" value="Genomic_DNA"/>
</dbReference>
<dbReference type="Proteomes" id="UP000253782">
    <property type="component" value="Unassembled WGS sequence"/>
</dbReference>
<dbReference type="PROSITE" id="PS00122">
    <property type="entry name" value="CARBOXYLESTERASE_B_1"/>
    <property type="match status" value="1"/>
</dbReference>
<reference evidence="5 6" key="1">
    <citation type="submission" date="2018-07" db="EMBL/GenBank/DDBJ databases">
        <title>Dyella tabacisoli L4-6T, whole genome shotgun sequence.</title>
        <authorList>
            <person name="Zhou X.-K."/>
            <person name="Li W.-J."/>
            <person name="Duan Y.-Q."/>
        </authorList>
    </citation>
    <scope>NUCLEOTIDE SEQUENCE [LARGE SCALE GENOMIC DNA]</scope>
    <source>
        <strain evidence="5 6">L4-6</strain>
    </source>
</reference>
<feature type="domain" description="Carboxylesterase type B" evidence="4">
    <location>
        <begin position="7"/>
        <end position="340"/>
    </location>
</feature>
<dbReference type="RefSeq" id="WP_114845046.1">
    <property type="nucleotide sequence ID" value="NZ_KZ857175.1"/>
</dbReference>
<dbReference type="SUPFAM" id="SSF53474">
    <property type="entry name" value="alpha/beta-Hydrolases"/>
    <property type="match status" value="1"/>
</dbReference>
<dbReference type="PROSITE" id="PS00941">
    <property type="entry name" value="CARBOXYLESTERASE_B_2"/>
    <property type="match status" value="1"/>
</dbReference>
<dbReference type="InterPro" id="IPR019819">
    <property type="entry name" value="Carboxylesterase_B_CS"/>
</dbReference>
<organism evidence="5 6">
    <name type="scientific">Dyella tabacisoli</name>
    <dbReference type="NCBI Taxonomy" id="2282381"/>
    <lineage>
        <taxon>Bacteria</taxon>
        <taxon>Pseudomonadati</taxon>
        <taxon>Pseudomonadota</taxon>
        <taxon>Gammaproteobacteria</taxon>
        <taxon>Lysobacterales</taxon>
        <taxon>Rhodanobacteraceae</taxon>
        <taxon>Dyella</taxon>
    </lineage>
</organism>
<proteinExistence type="inferred from homology"/>
<sequence length="528" mass="57585">MSNYDKLQVMTQEGPVLGAMDGDIFVFKGIPYAAPPVDTLRWRPPQPVQHWSEPLEAKEHGSSSHQDWELCADIGGGDPNPLHEDCLYLNVWTPQLNTKAAPLPVMVWIHGGGYVIGAGGLPVYIGAPLNKRGAIVVSVNYRLGHLGFFAHPALDQEYPPGEVVNNFALLDQIAALEWVQRNIALFGGDPGNVTIFGQSAGGRSVLSLFTSPLATRLFHKGVAQSVYGLPDTTREDALKRGEAFAAYHELKESDPAEIAIALRALDASGFWKIESKEARLGGPVPISGDSVLPTPILDVFEKGEQAKLPLIIGNTSDDSSVLADFGFGPADVIDALHKAEKYEAVKLLYPGLDDNELGRQVGRDLLFTTMSHLIAEKHRAAGAASWRYYFDYVAEEIRPNFPNGARHGDEIPYVMDTGSIAPPTNAYFSAQDQAFAQNVGDYWLQFSRSASNASASIAGVVAWPKHNGVPIVGLRNNQTMGFGKDSGNTIALEENFMWLRVRIFEPILKDLAEMIPKQAGRIHSYQQT</sequence>
<dbReference type="InterPro" id="IPR019826">
    <property type="entry name" value="Carboxylesterase_B_AS"/>
</dbReference>
<evidence type="ECO:0000313" key="5">
    <source>
        <dbReference type="EMBL" id="RDD82089.1"/>
    </source>
</evidence>
<gene>
    <name evidence="5" type="ORF">DVJ77_08485</name>
</gene>
<dbReference type="InterPro" id="IPR002018">
    <property type="entry name" value="CarbesteraseB"/>
</dbReference>
<evidence type="ECO:0000313" key="6">
    <source>
        <dbReference type="Proteomes" id="UP000253782"/>
    </source>
</evidence>
<dbReference type="GO" id="GO:0016787">
    <property type="term" value="F:hydrolase activity"/>
    <property type="evidence" value="ECO:0007669"/>
    <property type="project" value="UniProtKB-KW"/>
</dbReference>
<evidence type="ECO:0000259" key="4">
    <source>
        <dbReference type="Pfam" id="PF00135"/>
    </source>
</evidence>
<name>A0A369UUR5_9GAMM</name>
<evidence type="ECO:0000256" key="1">
    <source>
        <dbReference type="ARBA" id="ARBA00005964"/>
    </source>
</evidence>